<gene>
    <name evidence="2" type="ORF">F8O04_06125</name>
</gene>
<evidence type="ECO:0000313" key="2">
    <source>
        <dbReference type="EMBL" id="KAB1649805.1"/>
    </source>
</evidence>
<comment type="caution">
    <text evidence="2">The sequence shown here is derived from an EMBL/GenBank/DDBJ whole genome shotgun (WGS) entry which is preliminary data.</text>
</comment>
<keyword evidence="3" id="KW-1185">Reference proteome</keyword>
<keyword evidence="1" id="KW-0812">Transmembrane</keyword>
<dbReference type="EMBL" id="WBJY01000001">
    <property type="protein sequence ID" value="KAB1649805.1"/>
    <property type="molecule type" value="Genomic_DNA"/>
</dbReference>
<evidence type="ECO:0000256" key="1">
    <source>
        <dbReference type="SAM" id="Phobius"/>
    </source>
</evidence>
<dbReference type="AlphaFoldDB" id="A0A6H9WSZ3"/>
<accession>A0A6H9WSZ3</accession>
<evidence type="ECO:0000313" key="3">
    <source>
        <dbReference type="Proteomes" id="UP000431744"/>
    </source>
</evidence>
<organism evidence="2 3">
    <name type="scientific">Pseudoclavibacter endophyticus</name>
    <dbReference type="NCBI Taxonomy" id="1778590"/>
    <lineage>
        <taxon>Bacteria</taxon>
        <taxon>Bacillati</taxon>
        <taxon>Actinomycetota</taxon>
        <taxon>Actinomycetes</taxon>
        <taxon>Micrococcales</taxon>
        <taxon>Microbacteriaceae</taxon>
        <taxon>Pseudoclavibacter</taxon>
    </lineage>
</organism>
<feature type="transmembrane region" description="Helical" evidence="1">
    <location>
        <begin position="154"/>
        <end position="177"/>
    </location>
</feature>
<keyword evidence="1" id="KW-0472">Membrane</keyword>
<keyword evidence="1" id="KW-1133">Transmembrane helix</keyword>
<feature type="transmembrane region" description="Helical" evidence="1">
    <location>
        <begin position="117"/>
        <end position="142"/>
    </location>
</feature>
<feature type="transmembrane region" description="Helical" evidence="1">
    <location>
        <begin position="49"/>
        <end position="71"/>
    </location>
</feature>
<dbReference type="Proteomes" id="UP000431744">
    <property type="component" value="Unassembled WGS sequence"/>
</dbReference>
<feature type="transmembrane region" description="Helical" evidence="1">
    <location>
        <begin position="83"/>
        <end position="105"/>
    </location>
</feature>
<reference evidence="2 3" key="1">
    <citation type="submission" date="2019-09" db="EMBL/GenBank/DDBJ databases">
        <title>Phylogeny of genus Pseudoclavibacter and closely related genus.</title>
        <authorList>
            <person name="Li Y."/>
        </authorList>
    </citation>
    <scope>NUCLEOTIDE SEQUENCE [LARGE SCALE GENOMIC DNA]</scope>
    <source>
        <strain evidence="2 3">EGI 60007</strain>
    </source>
</reference>
<name>A0A6H9WSZ3_9MICO</name>
<sequence>MPCRRRRRAGAAVDGATCGRIVGMTTNRSVRDHLRQARVRLRPAARRRALVAGLVAGPFAAAGFGFAFVGIPQLFTGGSGSSWAFAVIGVVSIVIASFLGVRILRPHHRGTRSAMQAVVLVGLPLALLAQTIIANVILQLAIAAGPGLDPAPALVFGVSWGAVAAPGLLLGPLATWWTAHLNRYLPTELARDQERAAKYEATTDTEPGTIPS</sequence>
<protein>
    <submittedName>
        <fullName evidence="2">Uncharacterized protein</fullName>
    </submittedName>
</protein>
<proteinExistence type="predicted"/>